<dbReference type="SUPFAM" id="SSF46785">
    <property type="entry name" value="Winged helix' DNA-binding domain"/>
    <property type="match status" value="1"/>
</dbReference>
<reference evidence="6 7" key="1">
    <citation type="submission" date="2011-08" db="EMBL/GenBank/DDBJ databases">
        <authorList>
            <person name="Weinstock G."/>
            <person name="Sodergren E."/>
            <person name="Clifton S."/>
            <person name="Fulton L."/>
            <person name="Fulton B."/>
            <person name="Courtney L."/>
            <person name="Fronick C."/>
            <person name="Harrison M."/>
            <person name="Strong C."/>
            <person name="Farmer C."/>
            <person name="Delahaunty K."/>
            <person name="Markovic C."/>
            <person name="Hall O."/>
            <person name="Minx P."/>
            <person name="Tomlinson C."/>
            <person name="Mitreva M."/>
            <person name="Hou S."/>
            <person name="Chen J."/>
            <person name="Wollam A."/>
            <person name="Pepin K.H."/>
            <person name="Johnson M."/>
            <person name="Bhonagiri V."/>
            <person name="Zhang X."/>
            <person name="Suruliraj S."/>
            <person name="Warren W."/>
            <person name="Chinwalla A."/>
            <person name="Mardis E.R."/>
            <person name="Wilson R.K."/>
        </authorList>
    </citation>
    <scope>NUCLEOTIDE SEQUENCE [LARGE SCALE GENOMIC DNA]</scope>
    <source>
        <strain evidence="6 7">F0357</strain>
    </source>
</reference>
<gene>
    <name evidence="6" type="ORF">HMPREF0080_00586</name>
</gene>
<dbReference type="InterPro" id="IPR000847">
    <property type="entry name" value="LysR_HTH_N"/>
</dbReference>
<dbReference type="InterPro" id="IPR047788">
    <property type="entry name" value="LysR-like_Sec_metab"/>
</dbReference>
<dbReference type="PANTHER" id="PTHR30126">
    <property type="entry name" value="HTH-TYPE TRANSCRIPTIONAL REGULATOR"/>
    <property type="match status" value="1"/>
</dbReference>
<dbReference type="InterPro" id="IPR036390">
    <property type="entry name" value="WH_DNA-bd_sf"/>
</dbReference>
<comment type="similarity">
    <text evidence="1">Belongs to the LysR transcriptional regulatory family.</text>
</comment>
<keyword evidence="7" id="KW-1185">Reference proteome</keyword>
<dbReference type="PATRIC" id="fig|861450.3.peg.561"/>
<dbReference type="eggNOG" id="COG0583">
    <property type="taxonomic scope" value="Bacteria"/>
</dbReference>
<dbReference type="SUPFAM" id="SSF53850">
    <property type="entry name" value="Periplasmic binding protein-like II"/>
    <property type="match status" value="1"/>
</dbReference>
<dbReference type="PANTHER" id="PTHR30126:SF40">
    <property type="entry name" value="HTH-TYPE TRANSCRIPTIONAL REGULATOR GLTR"/>
    <property type="match status" value="1"/>
</dbReference>
<dbReference type="InterPro" id="IPR036388">
    <property type="entry name" value="WH-like_DNA-bd_sf"/>
</dbReference>
<feature type="domain" description="HTH lysR-type" evidence="5">
    <location>
        <begin position="2"/>
        <end position="59"/>
    </location>
</feature>
<evidence type="ECO:0000256" key="1">
    <source>
        <dbReference type="ARBA" id="ARBA00009437"/>
    </source>
</evidence>
<sequence length="302" mass="34180">MMELKQLESFVAVIKYGSFTKAAHVLYMSQPSISTHIRALERQLDTPLIIRTTKQIRITPRGRELYGMAISMLKLRDDLLSKWQHEDSHEIIISASTIPSIYLLPQILRGFHKLYPDIPFTINQDVSSKVVASLLKGQIQVGFTGMETEEDALEFVPVAFDRMVVITPNSPVFRQMASQDDAALQILSKYPLILRDKGSGSKAHIDSIFEKLRLTPDKLHVTAHLSEPEGIKNLVINHDGVSVISEPAVTNAVKEGTLLKFNLPKKLALRQLYMVYHKHDTQSSHVKHFISYVKSLGWKKQD</sequence>
<dbReference type="NCBIfam" id="NF040786">
    <property type="entry name" value="LysR_Sec_metab"/>
    <property type="match status" value="1"/>
</dbReference>
<dbReference type="EMBL" id="AGCJ01000018">
    <property type="protein sequence ID" value="EHM42452.1"/>
    <property type="molecule type" value="Genomic_DNA"/>
</dbReference>
<dbReference type="InterPro" id="IPR005119">
    <property type="entry name" value="LysR_subst-bd"/>
</dbReference>
<dbReference type="Pfam" id="PF00126">
    <property type="entry name" value="HTH_1"/>
    <property type="match status" value="1"/>
</dbReference>
<dbReference type="STRING" id="861450.HMPREF0080_00586"/>
<dbReference type="Proteomes" id="UP000005481">
    <property type="component" value="Unassembled WGS sequence"/>
</dbReference>
<evidence type="ECO:0000313" key="6">
    <source>
        <dbReference type="EMBL" id="EHM42452.1"/>
    </source>
</evidence>
<accession>G9YG22</accession>
<proteinExistence type="inferred from homology"/>
<dbReference type="PRINTS" id="PR00039">
    <property type="entry name" value="HTHLYSR"/>
</dbReference>
<dbReference type="HOGENOM" id="CLU_039613_6_1_9"/>
<dbReference type="GO" id="GO:0000976">
    <property type="term" value="F:transcription cis-regulatory region binding"/>
    <property type="evidence" value="ECO:0007669"/>
    <property type="project" value="TreeGrafter"/>
</dbReference>
<evidence type="ECO:0000259" key="5">
    <source>
        <dbReference type="PROSITE" id="PS50931"/>
    </source>
</evidence>
<evidence type="ECO:0000256" key="4">
    <source>
        <dbReference type="ARBA" id="ARBA00023163"/>
    </source>
</evidence>
<organism evidence="6 7">
    <name type="scientific">Anaeroglobus geminatus F0357</name>
    <dbReference type="NCBI Taxonomy" id="861450"/>
    <lineage>
        <taxon>Bacteria</taxon>
        <taxon>Bacillati</taxon>
        <taxon>Bacillota</taxon>
        <taxon>Negativicutes</taxon>
        <taxon>Veillonellales</taxon>
        <taxon>Veillonellaceae</taxon>
        <taxon>Anaeroglobus</taxon>
    </lineage>
</organism>
<evidence type="ECO:0000256" key="3">
    <source>
        <dbReference type="ARBA" id="ARBA00023125"/>
    </source>
</evidence>
<dbReference type="AlphaFoldDB" id="G9YG22"/>
<dbReference type="FunFam" id="1.10.10.10:FF:000001">
    <property type="entry name" value="LysR family transcriptional regulator"/>
    <property type="match status" value="1"/>
</dbReference>
<dbReference type="Gene3D" id="3.40.190.290">
    <property type="match status" value="1"/>
</dbReference>
<comment type="caution">
    <text evidence="6">The sequence shown here is derived from an EMBL/GenBank/DDBJ whole genome shotgun (WGS) entry which is preliminary data.</text>
</comment>
<dbReference type="PROSITE" id="PS50931">
    <property type="entry name" value="HTH_LYSR"/>
    <property type="match status" value="1"/>
</dbReference>
<dbReference type="Pfam" id="PF03466">
    <property type="entry name" value="LysR_substrate"/>
    <property type="match status" value="1"/>
</dbReference>
<keyword evidence="4" id="KW-0804">Transcription</keyword>
<evidence type="ECO:0000256" key="2">
    <source>
        <dbReference type="ARBA" id="ARBA00023015"/>
    </source>
</evidence>
<protein>
    <submittedName>
        <fullName evidence="6">LysR substrate binding domain protein</fullName>
    </submittedName>
</protein>
<keyword evidence="3" id="KW-0238">DNA-binding</keyword>
<dbReference type="Gene3D" id="1.10.10.10">
    <property type="entry name" value="Winged helix-like DNA-binding domain superfamily/Winged helix DNA-binding domain"/>
    <property type="match status" value="1"/>
</dbReference>
<name>G9YG22_9FIRM</name>
<evidence type="ECO:0000313" key="7">
    <source>
        <dbReference type="Proteomes" id="UP000005481"/>
    </source>
</evidence>
<keyword evidence="2" id="KW-0805">Transcription regulation</keyword>
<dbReference type="RefSeq" id="WP_006789574.1">
    <property type="nucleotide sequence ID" value="NZ_JH417572.1"/>
</dbReference>
<dbReference type="GO" id="GO:0003700">
    <property type="term" value="F:DNA-binding transcription factor activity"/>
    <property type="evidence" value="ECO:0007669"/>
    <property type="project" value="InterPro"/>
</dbReference>